<reference evidence="1 2" key="1">
    <citation type="submission" date="2018-02" db="EMBL/GenBank/DDBJ databases">
        <title>Comparative genomes isolates from brazilian mangrove.</title>
        <authorList>
            <person name="Araujo J.E."/>
            <person name="Taketani R.G."/>
            <person name="Silva M.C.P."/>
            <person name="Loureco M.V."/>
            <person name="Andreote F.D."/>
        </authorList>
    </citation>
    <scope>NUCLEOTIDE SEQUENCE [LARGE SCALE GENOMIC DNA]</scope>
    <source>
        <strain evidence="1 2">Hex-1 MGV</strain>
    </source>
</reference>
<sequence length="157" mass="17937">MQIDSELRNAFAKFLTQLADGANDAAAWDQFIITHYSDSFLEEVRRCIVRLRTESTDSWGSEAVCKKLIHWAEIIQLAARSSSWEDDIHEVHLTLTPAEFVMLDSVLRRFSETDELSIQDEAERQSLYHLQCLCEKNPAHGKLPDLCDARKELLGDG</sequence>
<gene>
    <name evidence="1" type="ORF">C5Y83_23320</name>
</gene>
<dbReference type="Proteomes" id="UP000238322">
    <property type="component" value="Unassembled WGS sequence"/>
</dbReference>
<evidence type="ECO:0000313" key="1">
    <source>
        <dbReference type="EMBL" id="PQO30300.1"/>
    </source>
</evidence>
<dbReference type="RefSeq" id="WP_105332205.1">
    <property type="nucleotide sequence ID" value="NZ_PUHY01000014.1"/>
</dbReference>
<dbReference type="EMBL" id="PUHY01000014">
    <property type="protein sequence ID" value="PQO30300.1"/>
    <property type="molecule type" value="Genomic_DNA"/>
</dbReference>
<dbReference type="AlphaFoldDB" id="A0A2S8FDZ2"/>
<name>A0A2S8FDZ2_9BACT</name>
<organism evidence="1 2">
    <name type="scientific">Blastopirellula marina</name>
    <dbReference type="NCBI Taxonomy" id="124"/>
    <lineage>
        <taxon>Bacteria</taxon>
        <taxon>Pseudomonadati</taxon>
        <taxon>Planctomycetota</taxon>
        <taxon>Planctomycetia</taxon>
        <taxon>Pirellulales</taxon>
        <taxon>Pirellulaceae</taxon>
        <taxon>Blastopirellula</taxon>
    </lineage>
</organism>
<dbReference type="OrthoDB" id="2989479at2"/>
<evidence type="ECO:0000313" key="2">
    <source>
        <dbReference type="Proteomes" id="UP000238322"/>
    </source>
</evidence>
<protein>
    <submittedName>
        <fullName evidence="1">Uncharacterized protein</fullName>
    </submittedName>
</protein>
<accession>A0A2S8FDZ2</accession>
<comment type="caution">
    <text evidence="1">The sequence shown here is derived from an EMBL/GenBank/DDBJ whole genome shotgun (WGS) entry which is preliminary data.</text>
</comment>
<proteinExistence type="predicted"/>